<protein>
    <submittedName>
        <fullName evidence="1">Uncharacterized protein</fullName>
    </submittedName>
</protein>
<organism evidence="1 3">
    <name type="scientific">Sphingomonas koreensis</name>
    <dbReference type="NCBI Taxonomy" id="93064"/>
    <lineage>
        <taxon>Bacteria</taxon>
        <taxon>Pseudomonadati</taxon>
        <taxon>Pseudomonadota</taxon>
        <taxon>Alphaproteobacteria</taxon>
        <taxon>Sphingomonadales</taxon>
        <taxon>Sphingomonadaceae</taxon>
        <taxon>Sphingomonas</taxon>
    </lineage>
</organism>
<sequence length="64" mass="6868">MNAPAKLKAGYPTKAKIKAAVEVARELHLDVAGFTVSPDGSIHVFESRAQPQPGNAFDQYEGEL</sequence>
<dbReference type="GeneID" id="44132070"/>
<evidence type="ECO:0000313" key="3">
    <source>
        <dbReference type="Proteomes" id="UP000185161"/>
    </source>
</evidence>
<gene>
    <name evidence="1" type="ORF">BRX40_05825</name>
    <name evidence="2" type="ORF">CA257_00190</name>
</gene>
<proteinExistence type="predicted"/>
<accession>A0A1L6J7Y9</accession>
<dbReference type="Proteomes" id="UP000185161">
    <property type="component" value="Chromosome"/>
</dbReference>
<reference evidence="1" key="1">
    <citation type="submission" date="2016-12" db="EMBL/GenBank/DDBJ databases">
        <title>Whole genome sequencing of Sphingomonas koreensis.</title>
        <authorList>
            <person name="Conlan S."/>
            <person name="Thomas P.J."/>
            <person name="Mullikin J."/>
            <person name="Palmore T.N."/>
            <person name="Frank K.M."/>
            <person name="Segre J.A."/>
        </authorList>
    </citation>
    <scope>NUCLEOTIDE SEQUENCE</scope>
    <source>
        <strain evidence="1">ABOJV</strain>
    </source>
</reference>
<dbReference type="Proteomes" id="UP000286681">
    <property type="component" value="Unassembled WGS sequence"/>
</dbReference>
<dbReference type="RefSeq" id="WP_075150990.1">
    <property type="nucleotide sequence ID" value="NZ_CP018820.1"/>
</dbReference>
<dbReference type="EMBL" id="QQWO01000001">
    <property type="protein sequence ID" value="RSV07948.1"/>
    <property type="molecule type" value="Genomic_DNA"/>
</dbReference>
<evidence type="ECO:0000313" key="1">
    <source>
        <dbReference type="EMBL" id="APR52019.1"/>
    </source>
</evidence>
<dbReference type="OrthoDB" id="7576500at2"/>
<dbReference type="KEGG" id="skr:BRX40_05825"/>
<reference evidence="3" key="2">
    <citation type="submission" date="2016-12" db="EMBL/GenBank/DDBJ databases">
        <title>Whole genome sequencing of Sphingomonas sp. ABOJV.</title>
        <authorList>
            <person name="Conlan S."/>
            <person name="Thomas P.J."/>
            <person name="Mullikin J."/>
            <person name="Palmore T.N."/>
            <person name="Frank K.M."/>
            <person name="Segre J.A."/>
        </authorList>
    </citation>
    <scope>NUCLEOTIDE SEQUENCE [LARGE SCALE GENOMIC DNA]</scope>
    <source>
        <strain evidence="3">ABOJV</strain>
    </source>
</reference>
<name>A0A1L6J7Y9_9SPHN</name>
<evidence type="ECO:0000313" key="2">
    <source>
        <dbReference type="EMBL" id="RSV07948.1"/>
    </source>
</evidence>
<dbReference type="EMBL" id="CP018820">
    <property type="protein sequence ID" value="APR52019.1"/>
    <property type="molecule type" value="Genomic_DNA"/>
</dbReference>
<keyword evidence="3" id="KW-1185">Reference proteome</keyword>
<evidence type="ECO:0000313" key="4">
    <source>
        <dbReference type="Proteomes" id="UP000286681"/>
    </source>
</evidence>
<dbReference type="STRING" id="93064.BRX40_05825"/>
<reference evidence="2 4" key="3">
    <citation type="submission" date="2018-07" db="EMBL/GenBank/DDBJ databases">
        <title>Genomic and Epidemiologic Investigation of an Indolent Hospital Outbreak.</title>
        <authorList>
            <person name="Johnson R.C."/>
            <person name="Deming C."/>
            <person name="Conlan S."/>
            <person name="Zellmer C.J."/>
            <person name="Michelin A.V."/>
            <person name="Lee-Lin S."/>
            <person name="Thomas P.J."/>
            <person name="Park M."/>
            <person name="Weingarten R.A."/>
            <person name="Less J."/>
            <person name="Dekker J.P."/>
            <person name="Frank K.M."/>
            <person name="Musser K.A."/>
            <person name="Mcquiston J.R."/>
            <person name="Henderson D.K."/>
            <person name="Lau A.F."/>
            <person name="Palmore T.N."/>
            <person name="Segre J.A."/>
        </authorList>
    </citation>
    <scope>NUCLEOTIDE SEQUENCE [LARGE SCALE GENOMIC DNA]</scope>
    <source>
        <strain evidence="2 4">SK-NIH.Env10_0317</strain>
    </source>
</reference>
<dbReference type="AlphaFoldDB" id="A0A1L6J7Y9"/>